<keyword evidence="4 9" id="KW-0677">Repeat</keyword>
<dbReference type="PANTHER" id="PTHR10856:SF0">
    <property type="entry name" value="CORONIN"/>
    <property type="match status" value="1"/>
</dbReference>
<dbReference type="PROSITE" id="PS50082">
    <property type="entry name" value="WD_REPEATS_2"/>
    <property type="match status" value="1"/>
</dbReference>
<feature type="repeat" description="WD" evidence="8">
    <location>
        <begin position="176"/>
        <end position="217"/>
    </location>
</feature>
<keyword evidence="3 8" id="KW-0853">WD repeat</keyword>
<keyword evidence="5" id="KW-0175">Coiled coil</keyword>
<dbReference type="GO" id="GO:0007015">
    <property type="term" value="P:actin filament organization"/>
    <property type="evidence" value="ECO:0007669"/>
    <property type="project" value="TreeGrafter"/>
</dbReference>
<dbReference type="Gene3D" id="2.130.10.10">
    <property type="entry name" value="YVTN repeat-like/Quinoprotein amine dehydrogenase"/>
    <property type="match status" value="1"/>
</dbReference>
<dbReference type="GO" id="GO:0030479">
    <property type="term" value="C:actin cortical patch"/>
    <property type="evidence" value="ECO:0007669"/>
    <property type="project" value="UniProtKB-ARBA"/>
</dbReference>
<dbReference type="InterPro" id="IPR036322">
    <property type="entry name" value="WD40_repeat_dom_sf"/>
</dbReference>
<dbReference type="GO" id="GO:0051015">
    <property type="term" value="F:actin filament binding"/>
    <property type="evidence" value="ECO:0007669"/>
    <property type="project" value="TreeGrafter"/>
</dbReference>
<feature type="compositionally biased region" description="Pro residues" evidence="10">
    <location>
        <begin position="432"/>
        <end position="445"/>
    </location>
</feature>
<evidence type="ECO:0000256" key="9">
    <source>
        <dbReference type="RuleBase" id="RU280818"/>
    </source>
</evidence>
<name>A0A9P6TEZ4_9BASI</name>
<dbReference type="InterPro" id="IPR015943">
    <property type="entry name" value="WD40/YVTN_repeat-like_dom_sf"/>
</dbReference>
<evidence type="ECO:0000256" key="10">
    <source>
        <dbReference type="SAM" id="MobiDB-lite"/>
    </source>
</evidence>
<feature type="compositionally biased region" description="Low complexity" evidence="10">
    <location>
        <begin position="416"/>
        <end position="430"/>
    </location>
</feature>
<comment type="similarity">
    <text evidence="1 9">Belongs to the WD repeat coronin family.</text>
</comment>
<reference evidence="12" key="1">
    <citation type="submission" date="2013-11" db="EMBL/GenBank/DDBJ databases">
        <title>Genome sequence of the fusiform rust pathogen reveals effectors for host alternation and coevolution with pine.</title>
        <authorList>
            <consortium name="DOE Joint Genome Institute"/>
            <person name="Smith K."/>
            <person name="Pendleton A."/>
            <person name="Kubisiak T."/>
            <person name="Anderson C."/>
            <person name="Salamov A."/>
            <person name="Aerts A."/>
            <person name="Riley R."/>
            <person name="Clum A."/>
            <person name="Lindquist E."/>
            <person name="Ence D."/>
            <person name="Campbell M."/>
            <person name="Kronenberg Z."/>
            <person name="Feau N."/>
            <person name="Dhillon B."/>
            <person name="Hamelin R."/>
            <person name="Burleigh J."/>
            <person name="Smith J."/>
            <person name="Yandell M."/>
            <person name="Nelson C."/>
            <person name="Grigoriev I."/>
            <person name="Davis J."/>
        </authorList>
    </citation>
    <scope>NUCLEOTIDE SEQUENCE</scope>
    <source>
        <strain evidence="12">G11</strain>
    </source>
</reference>
<keyword evidence="2" id="KW-0597">Phosphoprotein</keyword>
<feature type="region of interest" description="Disordered" evidence="10">
    <location>
        <begin position="416"/>
        <end position="479"/>
    </location>
</feature>
<dbReference type="AlphaFoldDB" id="A0A9P6TEZ4"/>
<dbReference type="Proteomes" id="UP000886653">
    <property type="component" value="Unassembled WGS sequence"/>
</dbReference>
<dbReference type="InterPro" id="IPR015048">
    <property type="entry name" value="DUF1899"/>
</dbReference>
<evidence type="ECO:0000313" key="12">
    <source>
        <dbReference type="EMBL" id="KAG0150096.1"/>
    </source>
</evidence>
<dbReference type="Pfam" id="PF00400">
    <property type="entry name" value="WD40"/>
    <property type="match status" value="2"/>
</dbReference>
<dbReference type="SMART" id="SM01167">
    <property type="entry name" value="DUF1900"/>
    <property type="match status" value="1"/>
</dbReference>
<keyword evidence="13" id="KW-1185">Reference proteome</keyword>
<dbReference type="SMART" id="SM00320">
    <property type="entry name" value="WD40"/>
    <property type="match status" value="4"/>
</dbReference>
<evidence type="ECO:0000256" key="2">
    <source>
        <dbReference type="ARBA" id="ARBA00022553"/>
    </source>
</evidence>
<keyword evidence="6" id="KW-0009">Actin-binding</keyword>
<dbReference type="SUPFAM" id="SSF50978">
    <property type="entry name" value="WD40 repeat-like"/>
    <property type="match status" value="1"/>
</dbReference>
<dbReference type="PANTHER" id="PTHR10856">
    <property type="entry name" value="CORONIN"/>
    <property type="match status" value="1"/>
</dbReference>
<evidence type="ECO:0000256" key="7">
    <source>
        <dbReference type="ARBA" id="ARBA00062568"/>
    </source>
</evidence>
<evidence type="ECO:0000256" key="8">
    <source>
        <dbReference type="PROSITE-ProRule" id="PRU00221"/>
    </source>
</evidence>
<comment type="subunit">
    <text evidence="7">Binds to F-actin.</text>
</comment>
<dbReference type="Pfam" id="PF16300">
    <property type="entry name" value="WD40_4"/>
    <property type="match status" value="1"/>
</dbReference>
<sequence>MSRFVRQSSYRHVYGQSSKREMCFDNIKVSASAWDTNLAAANPKFLSVNYQASGGGAFLVAPLSHTGKLPDLYPLCRAHTAPVLDTAFSPFLDTLIASSGEDGKVVLTQIDEDKLTAALRSEKPEVSDLEPTLRLTGHGRKAGHVKWHPVAENVLASASLEVKVWDVEKASCVVELPQQPDIVGSMSFNWTGTLLATTCKDKKLRLYDLRSGQQEAIVDSHTGIKGSRVEWMGRLDRLCTTGFSKLSDRQVFVWNSGDITRGPLKQMTVDTSSGTLMPFWSDNDILFLAGKGDGNIRYYEYEADDLHYLTEYKSSDPQRGMCWLPRRALNTQDCEIARAYKVTNNLVEPISFIVPRKSDSFQADIYPPAISATPALSAAEFFAGKNAEPILVSLETQAETSAPPVKSSAYAFTPAPASAPVSAPVSSRAPPAERPPTRGPSPVPPPKREDSGPSLGEVEMAPPAPLSSPRLQARGVLTDQKDQLERLQQENEALRGELQEKDYVIRNLELQLEKLKTNQKKIMELSNDAFAA</sequence>
<evidence type="ECO:0000256" key="6">
    <source>
        <dbReference type="ARBA" id="ARBA00023203"/>
    </source>
</evidence>
<evidence type="ECO:0000259" key="11">
    <source>
        <dbReference type="SMART" id="SM01166"/>
    </source>
</evidence>
<evidence type="ECO:0000256" key="4">
    <source>
        <dbReference type="ARBA" id="ARBA00022737"/>
    </source>
</evidence>
<proteinExistence type="inferred from homology"/>
<gene>
    <name evidence="12" type="ORF">CROQUDRAFT_652784</name>
</gene>
<evidence type="ECO:0000256" key="1">
    <source>
        <dbReference type="ARBA" id="ARBA00009482"/>
    </source>
</evidence>
<organism evidence="12 13">
    <name type="scientific">Cronartium quercuum f. sp. fusiforme G11</name>
    <dbReference type="NCBI Taxonomy" id="708437"/>
    <lineage>
        <taxon>Eukaryota</taxon>
        <taxon>Fungi</taxon>
        <taxon>Dikarya</taxon>
        <taxon>Basidiomycota</taxon>
        <taxon>Pucciniomycotina</taxon>
        <taxon>Pucciniomycetes</taxon>
        <taxon>Pucciniales</taxon>
        <taxon>Coleosporiaceae</taxon>
        <taxon>Cronartium</taxon>
    </lineage>
</organism>
<dbReference type="SMART" id="SM01166">
    <property type="entry name" value="DUF1899"/>
    <property type="match status" value="1"/>
</dbReference>
<dbReference type="OrthoDB" id="1850764at2759"/>
<comment type="caution">
    <text evidence="12">The sequence shown here is derived from an EMBL/GenBank/DDBJ whole genome shotgun (WGS) entry which is preliminary data.</text>
</comment>
<dbReference type="EMBL" id="MU167222">
    <property type="protein sequence ID" value="KAG0150096.1"/>
    <property type="molecule type" value="Genomic_DNA"/>
</dbReference>
<dbReference type="FunFam" id="2.130.10.10:FF:000197">
    <property type="entry name" value="Coronin"/>
    <property type="match status" value="1"/>
</dbReference>
<evidence type="ECO:0000256" key="5">
    <source>
        <dbReference type="ARBA" id="ARBA00023054"/>
    </source>
</evidence>
<evidence type="ECO:0000256" key="3">
    <source>
        <dbReference type="ARBA" id="ARBA00022574"/>
    </source>
</evidence>
<feature type="domain" description="DUF1899" evidence="11">
    <location>
        <begin position="3"/>
        <end position="67"/>
    </location>
</feature>
<evidence type="ECO:0000313" key="13">
    <source>
        <dbReference type="Proteomes" id="UP000886653"/>
    </source>
</evidence>
<dbReference type="Pfam" id="PF08953">
    <property type="entry name" value="DUF1899"/>
    <property type="match status" value="1"/>
</dbReference>
<dbReference type="InterPro" id="IPR001680">
    <property type="entry name" value="WD40_rpt"/>
</dbReference>
<protein>
    <recommendedName>
        <fullName evidence="9">Coronin</fullName>
    </recommendedName>
</protein>
<accession>A0A9P6TEZ4</accession>
<dbReference type="InterPro" id="IPR015505">
    <property type="entry name" value="Coronin"/>
</dbReference>